<dbReference type="EMBL" id="MU859088">
    <property type="protein sequence ID" value="KAK3954576.1"/>
    <property type="molecule type" value="Genomic_DNA"/>
</dbReference>
<dbReference type="AlphaFoldDB" id="A0AAN6SIU3"/>
<proteinExistence type="predicted"/>
<name>A0AAN6SIU3_9PEZI</name>
<accession>A0AAN6SIU3</accession>
<reference evidence="2" key="1">
    <citation type="journal article" date="2023" name="Mol. Phylogenet. Evol.">
        <title>Genome-scale phylogeny and comparative genomics of the fungal order Sordariales.</title>
        <authorList>
            <person name="Hensen N."/>
            <person name="Bonometti L."/>
            <person name="Westerberg I."/>
            <person name="Brannstrom I.O."/>
            <person name="Guillou S."/>
            <person name="Cros-Aarteil S."/>
            <person name="Calhoun S."/>
            <person name="Haridas S."/>
            <person name="Kuo A."/>
            <person name="Mondo S."/>
            <person name="Pangilinan J."/>
            <person name="Riley R."/>
            <person name="LaButti K."/>
            <person name="Andreopoulos B."/>
            <person name="Lipzen A."/>
            <person name="Chen C."/>
            <person name="Yan M."/>
            <person name="Daum C."/>
            <person name="Ng V."/>
            <person name="Clum A."/>
            <person name="Steindorff A."/>
            <person name="Ohm R.A."/>
            <person name="Martin F."/>
            <person name="Silar P."/>
            <person name="Natvig D.O."/>
            <person name="Lalanne C."/>
            <person name="Gautier V."/>
            <person name="Ament-Velasquez S.L."/>
            <person name="Kruys A."/>
            <person name="Hutchinson M.I."/>
            <person name="Powell A.J."/>
            <person name="Barry K."/>
            <person name="Miller A.N."/>
            <person name="Grigoriev I.V."/>
            <person name="Debuchy R."/>
            <person name="Gladieux P."/>
            <person name="Hiltunen Thoren M."/>
            <person name="Johannesson H."/>
        </authorList>
    </citation>
    <scope>NUCLEOTIDE SEQUENCE</scope>
    <source>
        <strain evidence="2">CBS 626.80</strain>
    </source>
</reference>
<organism evidence="2 3">
    <name type="scientific">Pseudoneurospora amorphoporcata</name>
    <dbReference type="NCBI Taxonomy" id="241081"/>
    <lineage>
        <taxon>Eukaryota</taxon>
        <taxon>Fungi</taxon>
        <taxon>Dikarya</taxon>
        <taxon>Ascomycota</taxon>
        <taxon>Pezizomycotina</taxon>
        <taxon>Sordariomycetes</taxon>
        <taxon>Sordariomycetidae</taxon>
        <taxon>Sordariales</taxon>
        <taxon>Sordariaceae</taxon>
        <taxon>Pseudoneurospora</taxon>
    </lineage>
</organism>
<feature type="region of interest" description="Disordered" evidence="1">
    <location>
        <begin position="135"/>
        <end position="184"/>
    </location>
</feature>
<dbReference type="Proteomes" id="UP001303222">
    <property type="component" value="Unassembled WGS sequence"/>
</dbReference>
<reference evidence="2" key="2">
    <citation type="submission" date="2023-06" db="EMBL/GenBank/DDBJ databases">
        <authorList>
            <consortium name="Lawrence Berkeley National Laboratory"/>
            <person name="Mondo S.J."/>
            <person name="Hensen N."/>
            <person name="Bonometti L."/>
            <person name="Westerberg I."/>
            <person name="Brannstrom I.O."/>
            <person name="Guillou S."/>
            <person name="Cros-Aarteil S."/>
            <person name="Calhoun S."/>
            <person name="Haridas S."/>
            <person name="Kuo A."/>
            <person name="Pangilinan J."/>
            <person name="Riley R."/>
            <person name="Labutti K."/>
            <person name="Andreopoulos B."/>
            <person name="Lipzen A."/>
            <person name="Chen C."/>
            <person name="Yanf M."/>
            <person name="Daum C."/>
            <person name="Ng V."/>
            <person name="Clum A."/>
            <person name="Steindorff A."/>
            <person name="Ohm R."/>
            <person name="Martin F."/>
            <person name="Silar P."/>
            <person name="Natvig D."/>
            <person name="Lalanne C."/>
            <person name="Gautier V."/>
            <person name="Ament-Velasquez S.L."/>
            <person name="Kruys A."/>
            <person name="Hutchinson M.I."/>
            <person name="Powell A.J."/>
            <person name="Barry K."/>
            <person name="Miller A.N."/>
            <person name="Grigoriev I.V."/>
            <person name="Debuchy R."/>
            <person name="Gladieux P."/>
            <person name="Thoren M.H."/>
            <person name="Johannesson H."/>
        </authorList>
    </citation>
    <scope>NUCLEOTIDE SEQUENCE</scope>
    <source>
        <strain evidence="2">CBS 626.80</strain>
    </source>
</reference>
<protein>
    <submittedName>
        <fullName evidence="2">Uncharacterized protein</fullName>
    </submittedName>
</protein>
<evidence type="ECO:0000313" key="3">
    <source>
        <dbReference type="Proteomes" id="UP001303222"/>
    </source>
</evidence>
<gene>
    <name evidence="2" type="ORF">QBC32DRAFT_383808</name>
</gene>
<evidence type="ECO:0000313" key="2">
    <source>
        <dbReference type="EMBL" id="KAK3954576.1"/>
    </source>
</evidence>
<comment type="caution">
    <text evidence="2">The sequence shown here is derived from an EMBL/GenBank/DDBJ whole genome shotgun (WGS) entry which is preliminary data.</text>
</comment>
<evidence type="ECO:0000256" key="1">
    <source>
        <dbReference type="SAM" id="MobiDB-lite"/>
    </source>
</evidence>
<sequence length="209" mass="25093">MPPPGPAPRRRQTVRTSSLLGSIRQVNNQRVRPFAHQYYSPNYFKSLPLEEQFRRFPKGIVENMANYLDNTAVRKMLAYLGESTNRRRVNSLVDKQRKAWEVAKRFNKRLELERSQLERELGEEEVEMIKSAMEAEKERKKAEARERRERKLGERQKELERQRVEEQRRLQQEEERRKQVEAEEVRVDDELVDDLKQGALALREEITRF</sequence>
<keyword evidence="3" id="KW-1185">Reference proteome</keyword>